<sequence length="329" mass="35756">MDSCRECGSVLHFDSSLTGSDAAAWVEEKSQNSFVVLNESEKEAPSSNSLQGTKSEALRVAGRVLGLIERVAAMEHIEGPDPNLSGGAYASNPSPSTATFILCSECADSLAITLEQKLAHARKERDAYAGHLSMLKSAGSPSTSTDSHSNSSSPTDTSINANSDTDLDNDSALAELAALERESLIIQQNLADVERELEEIDAAEQEYWIQVNALQMHQLSIEEERDSLHSRLAVANAGLERLEKTNVYNDAFRIWHDGPFGTINGFRLGRLPNLPVEWNEINAALGQSLLLVDVLATKLGFIFKGYKLVPMGSFSRIEKIEGDKAAYEL</sequence>
<accession>A0A507FPS7</accession>
<comment type="caution">
    <text evidence="5">The sequence shown here is derived from an EMBL/GenBank/DDBJ whole genome shotgun (WGS) entry which is preliminary data.</text>
</comment>
<dbReference type="GO" id="GO:0000045">
    <property type="term" value="P:autophagosome assembly"/>
    <property type="evidence" value="ECO:0007669"/>
    <property type="project" value="TreeGrafter"/>
</dbReference>
<comment type="similarity">
    <text evidence="1">Belongs to the beclin family.</text>
</comment>
<evidence type="ECO:0000256" key="2">
    <source>
        <dbReference type="SAM" id="MobiDB-lite"/>
    </source>
</evidence>
<evidence type="ECO:0000313" key="5">
    <source>
        <dbReference type="EMBL" id="TPX78431.1"/>
    </source>
</evidence>
<feature type="domain" description="Atg6 BARA" evidence="3">
    <location>
        <begin position="242"/>
        <end position="329"/>
    </location>
</feature>
<dbReference type="GO" id="GO:0000423">
    <property type="term" value="P:mitophagy"/>
    <property type="evidence" value="ECO:0007669"/>
    <property type="project" value="TreeGrafter"/>
</dbReference>
<name>A0A507FPS7_9FUNG</name>
<dbReference type="InterPro" id="IPR038274">
    <property type="entry name" value="Atg6/Beclin_C_sf"/>
</dbReference>
<reference evidence="5 6" key="1">
    <citation type="journal article" date="2019" name="Sci. Rep.">
        <title>Comparative genomics of chytrid fungi reveal insights into the obligate biotrophic and pathogenic lifestyle of Synchytrium endobioticum.</title>
        <authorList>
            <person name="van de Vossenberg B.T.L.H."/>
            <person name="Warris S."/>
            <person name="Nguyen H.D.T."/>
            <person name="van Gent-Pelzer M.P.E."/>
            <person name="Joly D.L."/>
            <person name="van de Geest H.C."/>
            <person name="Bonants P.J.M."/>
            <person name="Smith D.S."/>
            <person name="Levesque C.A."/>
            <person name="van der Lee T.A.J."/>
        </authorList>
    </citation>
    <scope>NUCLEOTIDE SEQUENCE [LARGE SCALE GENOMIC DNA]</scope>
    <source>
        <strain evidence="5 6">CBS 675.73</strain>
    </source>
</reference>
<dbReference type="GO" id="GO:0045324">
    <property type="term" value="P:late endosome to vacuole transport"/>
    <property type="evidence" value="ECO:0007669"/>
    <property type="project" value="TreeGrafter"/>
</dbReference>
<dbReference type="Gene3D" id="6.10.250.3110">
    <property type="match status" value="1"/>
</dbReference>
<dbReference type="Proteomes" id="UP000320333">
    <property type="component" value="Unassembled WGS sequence"/>
</dbReference>
<feature type="compositionally biased region" description="Low complexity" evidence="2">
    <location>
        <begin position="140"/>
        <end position="158"/>
    </location>
</feature>
<organism evidence="5 6">
    <name type="scientific">Chytriomyces confervae</name>
    <dbReference type="NCBI Taxonomy" id="246404"/>
    <lineage>
        <taxon>Eukaryota</taxon>
        <taxon>Fungi</taxon>
        <taxon>Fungi incertae sedis</taxon>
        <taxon>Chytridiomycota</taxon>
        <taxon>Chytridiomycota incertae sedis</taxon>
        <taxon>Chytridiomycetes</taxon>
        <taxon>Chytridiales</taxon>
        <taxon>Chytriomycetaceae</taxon>
        <taxon>Chytriomyces</taxon>
    </lineage>
</organism>
<evidence type="ECO:0000313" key="6">
    <source>
        <dbReference type="Proteomes" id="UP000320333"/>
    </source>
</evidence>
<gene>
    <name evidence="5" type="ORF">CcCBS67573_g00275</name>
</gene>
<dbReference type="Gene3D" id="1.10.418.40">
    <property type="entry name" value="Autophagy protein 6/Beclin 1"/>
    <property type="match status" value="1"/>
</dbReference>
<protein>
    <submittedName>
        <fullName evidence="5">Uncharacterized protein</fullName>
    </submittedName>
</protein>
<dbReference type="InterPro" id="IPR040455">
    <property type="entry name" value="Atg6_BARA"/>
</dbReference>
<dbReference type="OrthoDB" id="20368at2759"/>
<evidence type="ECO:0000259" key="3">
    <source>
        <dbReference type="Pfam" id="PF04111"/>
    </source>
</evidence>
<dbReference type="GO" id="GO:0043548">
    <property type="term" value="F:phosphatidylinositol 3-kinase binding"/>
    <property type="evidence" value="ECO:0007669"/>
    <property type="project" value="TreeGrafter"/>
</dbReference>
<evidence type="ECO:0000256" key="1">
    <source>
        <dbReference type="ARBA" id="ARBA00005965"/>
    </source>
</evidence>
<dbReference type="GO" id="GO:0030674">
    <property type="term" value="F:protein-macromolecule adaptor activity"/>
    <property type="evidence" value="ECO:0007669"/>
    <property type="project" value="TreeGrafter"/>
</dbReference>
<dbReference type="Pfam" id="PF04111">
    <property type="entry name" value="APG6"/>
    <property type="match status" value="1"/>
</dbReference>
<proteinExistence type="inferred from homology"/>
<dbReference type="GO" id="GO:0034271">
    <property type="term" value="C:phosphatidylinositol 3-kinase complex, class III, type I"/>
    <property type="evidence" value="ECO:0007669"/>
    <property type="project" value="TreeGrafter"/>
</dbReference>
<dbReference type="InterPro" id="IPR007243">
    <property type="entry name" value="Atg6/Beclin"/>
</dbReference>
<dbReference type="AlphaFoldDB" id="A0A507FPS7"/>
<dbReference type="PANTHER" id="PTHR12768">
    <property type="entry name" value="BECLIN 1"/>
    <property type="match status" value="1"/>
</dbReference>
<evidence type="ECO:0000259" key="4">
    <source>
        <dbReference type="Pfam" id="PF17675"/>
    </source>
</evidence>
<dbReference type="GO" id="GO:0034272">
    <property type="term" value="C:phosphatidylinositol 3-kinase complex, class III, type II"/>
    <property type="evidence" value="ECO:0007669"/>
    <property type="project" value="TreeGrafter"/>
</dbReference>
<dbReference type="PANTHER" id="PTHR12768:SF4">
    <property type="entry name" value="BECLIN-1"/>
    <property type="match status" value="1"/>
</dbReference>
<dbReference type="Pfam" id="PF17675">
    <property type="entry name" value="APG6_N"/>
    <property type="match status" value="1"/>
</dbReference>
<dbReference type="EMBL" id="QEAP01000004">
    <property type="protein sequence ID" value="TPX78431.1"/>
    <property type="molecule type" value="Genomic_DNA"/>
</dbReference>
<dbReference type="STRING" id="246404.A0A507FPS7"/>
<dbReference type="InterPro" id="IPR041691">
    <property type="entry name" value="Atg6/beclin_CC"/>
</dbReference>
<dbReference type="GO" id="GO:0000407">
    <property type="term" value="C:phagophore assembly site"/>
    <property type="evidence" value="ECO:0007669"/>
    <property type="project" value="TreeGrafter"/>
</dbReference>
<dbReference type="GO" id="GO:0006995">
    <property type="term" value="P:cellular response to nitrogen starvation"/>
    <property type="evidence" value="ECO:0007669"/>
    <property type="project" value="TreeGrafter"/>
</dbReference>
<feature type="region of interest" description="Disordered" evidence="2">
    <location>
        <begin position="135"/>
        <end position="166"/>
    </location>
</feature>
<keyword evidence="6" id="KW-1185">Reference proteome</keyword>
<feature type="domain" description="Atg6/beclin coiled-coil" evidence="4">
    <location>
        <begin position="102"/>
        <end position="236"/>
    </location>
</feature>